<keyword evidence="3" id="KW-1003">Cell membrane</keyword>
<dbReference type="RefSeq" id="WP_095724784.1">
    <property type="nucleotide sequence ID" value="NZ_NTFS01000550.1"/>
</dbReference>
<name>A0A2A2TAZ5_9CYAN</name>
<keyword evidence="6" id="KW-0479">Metal-binding</keyword>
<feature type="non-terminal residue" evidence="14">
    <location>
        <position position="189"/>
    </location>
</feature>
<evidence type="ECO:0000256" key="1">
    <source>
        <dbReference type="ARBA" id="ARBA00004651"/>
    </source>
</evidence>
<keyword evidence="8 12" id="KW-1133">Transmembrane helix</keyword>
<dbReference type="GO" id="GO:0020037">
    <property type="term" value="F:heme binding"/>
    <property type="evidence" value="ECO:0007669"/>
    <property type="project" value="TreeGrafter"/>
</dbReference>
<gene>
    <name evidence="14" type="ORF">CK510_28130</name>
</gene>
<evidence type="ECO:0000256" key="5">
    <source>
        <dbReference type="ARBA" id="ARBA00022692"/>
    </source>
</evidence>
<dbReference type="OrthoDB" id="556859at2"/>
<accession>A0A2A2TAZ5</accession>
<evidence type="ECO:0000256" key="8">
    <source>
        <dbReference type="ARBA" id="ARBA00022989"/>
    </source>
</evidence>
<evidence type="ECO:0000313" key="14">
    <source>
        <dbReference type="EMBL" id="PAX48940.1"/>
    </source>
</evidence>
<keyword evidence="15" id="KW-1185">Reference proteome</keyword>
<dbReference type="PANTHER" id="PTHR30529:SF1">
    <property type="entry name" value="CYTOCHROME B561 HOMOLOG 2"/>
    <property type="match status" value="1"/>
</dbReference>
<dbReference type="GO" id="GO:0046872">
    <property type="term" value="F:metal ion binding"/>
    <property type="evidence" value="ECO:0007669"/>
    <property type="project" value="UniProtKB-KW"/>
</dbReference>
<keyword evidence="5 12" id="KW-0812">Transmembrane</keyword>
<keyword evidence="7" id="KW-0249">Electron transport</keyword>
<feature type="transmembrane region" description="Helical" evidence="12">
    <location>
        <begin position="155"/>
        <end position="175"/>
    </location>
</feature>
<keyword evidence="9" id="KW-0408">Iron</keyword>
<evidence type="ECO:0000256" key="3">
    <source>
        <dbReference type="ARBA" id="ARBA00022475"/>
    </source>
</evidence>
<feature type="transmembrane region" description="Helical" evidence="12">
    <location>
        <begin position="102"/>
        <end position="122"/>
    </location>
</feature>
<dbReference type="InterPro" id="IPR052168">
    <property type="entry name" value="Cytochrome_b561_oxidase"/>
</dbReference>
<comment type="subcellular location">
    <subcellularLocation>
        <location evidence="1">Cell membrane</location>
        <topology evidence="1">Multi-pass membrane protein</topology>
    </subcellularLocation>
</comment>
<evidence type="ECO:0000256" key="7">
    <source>
        <dbReference type="ARBA" id="ARBA00022982"/>
    </source>
</evidence>
<dbReference type="InterPro" id="IPR016174">
    <property type="entry name" value="Di-haem_cyt_TM"/>
</dbReference>
<dbReference type="GO" id="GO:0022904">
    <property type="term" value="P:respiratory electron transport chain"/>
    <property type="evidence" value="ECO:0007669"/>
    <property type="project" value="InterPro"/>
</dbReference>
<evidence type="ECO:0000259" key="13">
    <source>
        <dbReference type="Pfam" id="PF01292"/>
    </source>
</evidence>
<evidence type="ECO:0000256" key="12">
    <source>
        <dbReference type="SAM" id="Phobius"/>
    </source>
</evidence>
<dbReference type="PANTHER" id="PTHR30529">
    <property type="entry name" value="CYTOCHROME B561"/>
    <property type="match status" value="1"/>
</dbReference>
<dbReference type="InterPro" id="IPR011577">
    <property type="entry name" value="Cyt_b561_bac/Ni-Hgenase"/>
</dbReference>
<evidence type="ECO:0000256" key="11">
    <source>
        <dbReference type="ARBA" id="ARBA00037975"/>
    </source>
</evidence>
<keyword evidence="4" id="KW-0349">Heme</keyword>
<reference evidence="14 15" key="1">
    <citation type="submission" date="2017-08" db="EMBL/GenBank/DDBJ databases">
        <title>Draft genome sequence of filamentous cyanobacterium Calothrix elsteri CCALA 953.</title>
        <authorList>
            <person name="Gagunashvili A.N."/>
            <person name="Elster J."/>
            <person name="Andresson O.S."/>
        </authorList>
    </citation>
    <scope>NUCLEOTIDE SEQUENCE [LARGE SCALE GENOMIC DNA]</scope>
    <source>
        <strain evidence="14 15">CCALA 953</strain>
    </source>
</reference>
<comment type="caution">
    <text evidence="14">The sequence shown here is derived from an EMBL/GenBank/DDBJ whole genome shotgun (WGS) entry which is preliminary data.</text>
</comment>
<feature type="domain" description="Cytochrome b561 bacterial/Ni-hydrogenase" evidence="13">
    <location>
        <begin position="24"/>
        <end position="172"/>
    </location>
</feature>
<evidence type="ECO:0000256" key="6">
    <source>
        <dbReference type="ARBA" id="ARBA00022723"/>
    </source>
</evidence>
<dbReference type="EMBL" id="NTFS01000550">
    <property type="protein sequence ID" value="PAX48940.1"/>
    <property type="molecule type" value="Genomic_DNA"/>
</dbReference>
<keyword evidence="2" id="KW-0813">Transport</keyword>
<dbReference type="GO" id="GO:0005886">
    <property type="term" value="C:plasma membrane"/>
    <property type="evidence" value="ECO:0007669"/>
    <property type="project" value="UniProtKB-SubCell"/>
</dbReference>
<dbReference type="GO" id="GO:0009055">
    <property type="term" value="F:electron transfer activity"/>
    <property type="evidence" value="ECO:0007669"/>
    <property type="project" value="InterPro"/>
</dbReference>
<comment type="similarity">
    <text evidence="11">Belongs to the cytochrome b561 family.</text>
</comment>
<evidence type="ECO:0000313" key="15">
    <source>
        <dbReference type="Proteomes" id="UP000218238"/>
    </source>
</evidence>
<dbReference type="Pfam" id="PF01292">
    <property type="entry name" value="Ni_hydr_CYTB"/>
    <property type="match status" value="1"/>
</dbReference>
<evidence type="ECO:0000256" key="10">
    <source>
        <dbReference type="ARBA" id="ARBA00023136"/>
    </source>
</evidence>
<feature type="transmembrane region" description="Helical" evidence="12">
    <location>
        <begin position="23"/>
        <end position="44"/>
    </location>
</feature>
<protein>
    <submittedName>
        <fullName evidence="14">Cytochrome B</fullName>
    </submittedName>
</protein>
<proteinExistence type="inferred from homology"/>
<evidence type="ECO:0000256" key="9">
    <source>
        <dbReference type="ARBA" id="ARBA00023004"/>
    </source>
</evidence>
<evidence type="ECO:0000256" key="4">
    <source>
        <dbReference type="ARBA" id="ARBA00022617"/>
    </source>
</evidence>
<sequence length="189" mass="22356">MSATQSSESLTTKPRINSAFKDLMSVHWWMAGCYLVLFTTGTWMVTLEREVSFRASLYDFHKSIGVLTMALLTWRILTLLRVWWRKYTKRTPKLTPKWWKIFALHFSLYAFMWAIPIAGFLLSNSFKSNGVKFFGIVLPDIFPENKAMVDIGRNLHFWLAYTFLAFVIMHMLTYWKVVRANWKRFVGFI</sequence>
<dbReference type="Proteomes" id="UP000218238">
    <property type="component" value="Unassembled WGS sequence"/>
</dbReference>
<organism evidence="14 15">
    <name type="scientific">Brunnivagina elsteri CCALA 953</name>
    <dbReference type="NCBI Taxonomy" id="987040"/>
    <lineage>
        <taxon>Bacteria</taxon>
        <taxon>Bacillati</taxon>
        <taxon>Cyanobacteriota</taxon>
        <taxon>Cyanophyceae</taxon>
        <taxon>Nostocales</taxon>
        <taxon>Calotrichaceae</taxon>
        <taxon>Brunnivagina</taxon>
    </lineage>
</organism>
<dbReference type="SUPFAM" id="SSF81342">
    <property type="entry name" value="Transmembrane di-heme cytochromes"/>
    <property type="match status" value="1"/>
</dbReference>
<dbReference type="AlphaFoldDB" id="A0A2A2TAZ5"/>
<evidence type="ECO:0000256" key="2">
    <source>
        <dbReference type="ARBA" id="ARBA00022448"/>
    </source>
</evidence>
<feature type="transmembrane region" description="Helical" evidence="12">
    <location>
        <begin position="64"/>
        <end position="82"/>
    </location>
</feature>
<keyword evidence="10 12" id="KW-0472">Membrane</keyword>